<dbReference type="PANTHER" id="PTHR10489">
    <property type="entry name" value="CELL ADHESION MOLECULE"/>
    <property type="match status" value="1"/>
</dbReference>
<dbReference type="GO" id="GO:0016493">
    <property type="term" value="F:C-C chemokine receptor activity"/>
    <property type="evidence" value="ECO:0007669"/>
    <property type="project" value="TreeGrafter"/>
</dbReference>
<evidence type="ECO:0000256" key="11">
    <source>
        <dbReference type="ARBA" id="ARBA00023170"/>
    </source>
</evidence>
<organism evidence="20 21">
    <name type="scientific">Neogobius melanostomus</name>
    <name type="common">round goby</name>
    <dbReference type="NCBI Taxonomy" id="47308"/>
    <lineage>
        <taxon>Eukaryota</taxon>
        <taxon>Metazoa</taxon>
        <taxon>Chordata</taxon>
        <taxon>Craniata</taxon>
        <taxon>Vertebrata</taxon>
        <taxon>Euteleostomi</taxon>
        <taxon>Actinopterygii</taxon>
        <taxon>Neopterygii</taxon>
        <taxon>Teleostei</taxon>
        <taxon>Neoteleostei</taxon>
        <taxon>Acanthomorphata</taxon>
        <taxon>Gobiaria</taxon>
        <taxon>Gobiiformes</taxon>
        <taxon>Gobioidei</taxon>
        <taxon>Gobiidae</taxon>
        <taxon>Benthophilinae</taxon>
        <taxon>Neogobiini</taxon>
        <taxon>Neogobius</taxon>
    </lineage>
</organism>
<feature type="transmembrane region" description="Helical" evidence="18">
    <location>
        <begin position="56"/>
        <end position="78"/>
    </location>
</feature>
<dbReference type="PROSITE" id="PS00237">
    <property type="entry name" value="G_PROTEIN_RECEP_F1_1"/>
    <property type="match status" value="1"/>
</dbReference>
<evidence type="ECO:0000256" key="14">
    <source>
        <dbReference type="ARBA" id="ARBA00023288"/>
    </source>
</evidence>
<dbReference type="InterPro" id="IPR000276">
    <property type="entry name" value="GPCR_Rhodpsn"/>
</dbReference>
<dbReference type="InterPro" id="IPR050119">
    <property type="entry name" value="CCR1-9-like"/>
</dbReference>
<keyword evidence="7 17" id="KW-0297">G-protein coupled receptor</keyword>
<feature type="transmembrane region" description="Helical" evidence="18">
    <location>
        <begin position="262"/>
        <end position="281"/>
    </location>
</feature>
<keyword evidence="11 17" id="KW-0675">Receptor</keyword>
<evidence type="ECO:0000256" key="8">
    <source>
        <dbReference type="ARBA" id="ARBA00023136"/>
    </source>
</evidence>
<feature type="transmembrane region" description="Helical" evidence="18">
    <location>
        <begin position="218"/>
        <end position="241"/>
    </location>
</feature>
<evidence type="ECO:0000313" key="20">
    <source>
        <dbReference type="Ensembl" id="ENSNMLP00000034404.1"/>
    </source>
</evidence>
<keyword evidence="12" id="KW-0325">Glycoprotein</keyword>
<evidence type="ECO:0000256" key="13">
    <source>
        <dbReference type="ARBA" id="ARBA00023224"/>
    </source>
</evidence>
<evidence type="ECO:0000256" key="18">
    <source>
        <dbReference type="SAM" id="Phobius"/>
    </source>
</evidence>
<dbReference type="SUPFAM" id="SSF81321">
    <property type="entry name" value="Family A G protein-coupled receptor-like"/>
    <property type="match status" value="1"/>
</dbReference>
<dbReference type="PROSITE" id="PS50262">
    <property type="entry name" value="G_PROTEIN_RECEP_F1_2"/>
    <property type="match status" value="1"/>
</dbReference>
<feature type="domain" description="G-protein coupled receptors family 1 profile" evidence="19">
    <location>
        <begin position="68"/>
        <end position="324"/>
    </location>
</feature>
<dbReference type="GO" id="GO:0004947">
    <property type="term" value="F:bradykinin receptor activity"/>
    <property type="evidence" value="ECO:0007669"/>
    <property type="project" value="InterPro"/>
</dbReference>
<evidence type="ECO:0000256" key="5">
    <source>
        <dbReference type="ARBA" id="ARBA00022692"/>
    </source>
</evidence>
<evidence type="ECO:0000256" key="16">
    <source>
        <dbReference type="ARBA" id="ARBA00025954"/>
    </source>
</evidence>
<keyword evidence="8 18" id="KW-0472">Membrane</keyword>
<evidence type="ECO:0000256" key="9">
    <source>
        <dbReference type="ARBA" id="ARBA00023139"/>
    </source>
</evidence>
<dbReference type="GO" id="GO:0019957">
    <property type="term" value="F:C-C chemokine binding"/>
    <property type="evidence" value="ECO:0007669"/>
    <property type="project" value="TreeGrafter"/>
</dbReference>
<evidence type="ECO:0000256" key="6">
    <source>
        <dbReference type="ARBA" id="ARBA00022989"/>
    </source>
</evidence>
<dbReference type="GO" id="GO:0007204">
    <property type="term" value="P:positive regulation of cytosolic calcium ion concentration"/>
    <property type="evidence" value="ECO:0007669"/>
    <property type="project" value="TreeGrafter"/>
</dbReference>
<dbReference type="PANTHER" id="PTHR10489:SF957">
    <property type="entry name" value="B2 BRADYKININ RECEPTOR"/>
    <property type="match status" value="1"/>
</dbReference>
<evidence type="ECO:0000259" key="19">
    <source>
        <dbReference type="PROSITE" id="PS50262"/>
    </source>
</evidence>
<evidence type="ECO:0000256" key="3">
    <source>
        <dbReference type="ARBA" id="ARBA00022475"/>
    </source>
</evidence>
<keyword evidence="9" id="KW-0564">Palmitate</keyword>
<keyword evidence="3" id="KW-1003">Cell membrane</keyword>
<dbReference type="InterPro" id="IPR001504">
    <property type="entry name" value="Brdyknn_2_rcpt"/>
</dbReference>
<dbReference type="PRINTS" id="PR00425">
    <property type="entry name" value="BRADYKININR"/>
</dbReference>
<evidence type="ECO:0000313" key="21">
    <source>
        <dbReference type="Proteomes" id="UP000694523"/>
    </source>
</evidence>
<dbReference type="InterPro" id="IPR000496">
    <property type="entry name" value="Brdyknn_rcpt"/>
</dbReference>
<keyword evidence="6 18" id="KW-1133">Transmembrane helix</keyword>
<dbReference type="PRINTS" id="PR00994">
    <property type="entry name" value="BRADYKINNB2R"/>
</dbReference>
<proteinExistence type="inferred from homology"/>
<feature type="transmembrane region" description="Helical" evidence="18">
    <location>
        <begin position="133"/>
        <end position="155"/>
    </location>
</feature>
<dbReference type="InterPro" id="IPR017452">
    <property type="entry name" value="GPCR_Rhodpsn_7TM"/>
</dbReference>
<keyword evidence="5 17" id="KW-0812">Transmembrane</keyword>
<evidence type="ECO:0000256" key="2">
    <source>
        <dbReference type="ARBA" id="ARBA00013512"/>
    </source>
</evidence>
<evidence type="ECO:0000256" key="15">
    <source>
        <dbReference type="ARBA" id="ARBA00025423"/>
    </source>
</evidence>
<feature type="transmembrane region" description="Helical" evidence="18">
    <location>
        <begin position="90"/>
        <end position="113"/>
    </location>
</feature>
<reference evidence="20" key="1">
    <citation type="submission" date="2025-08" db="UniProtKB">
        <authorList>
            <consortium name="Ensembl"/>
        </authorList>
    </citation>
    <scope>IDENTIFICATION</scope>
</reference>
<comment type="function">
    <text evidence="15">Receptor for bradykinin. It is associated with G proteins that activate a phosphatidylinositol-calcium second messenger system.</text>
</comment>
<dbReference type="FunFam" id="1.20.1070.10:FF:000201">
    <property type="entry name" value="Bradykinin receptor B2"/>
    <property type="match status" value="1"/>
</dbReference>
<keyword evidence="10" id="KW-1015">Disulfide bond</keyword>
<accession>A0A8C6UAZ7</accession>
<dbReference type="Ensembl" id="ENSNMLT00000038326.1">
    <property type="protein sequence ID" value="ENSNMLP00000034404.1"/>
    <property type="gene ID" value="ENSNMLG00000021436.1"/>
</dbReference>
<feature type="transmembrane region" description="Helical" evidence="18">
    <location>
        <begin position="167"/>
        <end position="189"/>
    </location>
</feature>
<protein>
    <recommendedName>
        <fullName evidence="2">B2 bradykinin receptor</fullName>
    </recommendedName>
</protein>
<dbReference type="GO" id="GO:0006939">
    <property type="term" value="P:smooth muscle contraction"/>
    <property type="evidence" value="ECO:0007669"/>
    <property type="project" value="InterPro"/>
</dbReference>
<dbReference type="GO" id="GO:0042310">
    <property type="term" value="P:vasoconstriction"/>
    <property type="evidence" value="ECO:0007669"/>
    <property type="project" value="InterPro"/>
</dbReference>
<dbReference type="Proteomes" id="UP000694523">
    <property type="component" value="Unplaced"/>
</dbReference>
<dbReference type="PRINTS" id="PR00237">
    <property type="entry name" value="GPCRRHODOPSN"/>
</dbReference>
<dbReference type="GO" id="GO:0019722">
    <property type="term" value="P:calcium-mediated signaling"/>
    <property type="evidence" value="ECO:0007669"/>
    <property type="project" value="TreeGrafter"/>
</dbReference>
<evidence type="ECO:0000256" key="12">
    <source>
        <dbReference type="ARBA" id="ARBA00023180"/>
    </source>
</evidence>
<evidence type="ECO:0000256" key="4">
    <source>
        <dbReference type="ARBA" id="ARBA00022553"/>
    </source>
</evidence>
<keyword evidence="4" id="KW-0597">Phosphoprotein</keyword>
<reference evidence="20" key="2">
    <citation type="submission" date="2025-09" db="UniProtKB">
        <authorList>
            <consortium name="Ensembl"/>
        </authorList>
    </citation>
    <scope>IDENTIFICATION</scope>
</reference>
<comment type="subunit">
    <text evidence="16">Forms a complex with PECAM1 and GNAQ. Interacts with PECAM1.</text>
</comment>
<dbReference type="Gene3D" id="1.20.1070.10">
    <property type="entry name" value="Rhodopsin 7-helix transmembrane proteins"/>
    <property type="match status" value="1"/>
</dbReference>
<name>A0A8C6UAZ7_9GOBI</name>
<dbReference type="AlphaFoldDB" id="A0A8C6UAZ7"/>
<evidence type="ECO:0000256" key="7">
    <source>
        <dbReference type="ARBA" id="ARBA00023040"/>
    </source>
</evidence>
<feature type="transmembrane region" description="Helical" evidence="18">
    <location>
        <begin position="308"/>
        <end position="327"/>
    </location>
</feature>
<keyword evidence="13 17" id="KW-0807">Transducer</keyword>
<evidence type="ECO:0000256" key="10">
    <source>
        <dbReference type="ARBA" id="ARBA00023157"/>
    </source>
</evidence>
<keyword evidence="21" id="KW-1185">Reference proteome</keyword>
<evidence type="ECO:0000256" key="17">
    <source>
        <dbReference type="RuleBase" id="RU000688"/>
    </source>
</evidence>
<evidence type="ECO:0000256" key="1">
    <source>
        <dbReference type="ARBA" id="ARBA00004651"/>
    </source>
</evidence>
<dbReference type="GO" id="GO:0006955">
    <property type="term" value="P:immune response"/>
    <property type="evidence" value="ECO:0007669"/>
    <property type="project" value="TreeGrafter"/>
</dbReference>
<comment type="subcellular location">
    <subcellularLocation>
        <location evidence="1">Cell membrane</location>
        <topology evidence="1">Multi-pass membrane protein</topology>
    </subcellularLocation>
</comment>
<comment type="similarity">
    <text evidence="17">Belongs to the G-protein coupled receptor 1 family.</text>
</comment>
<sequence>PPFPWQLSAPASVLFASFGWIPSLFNSTTTAFPDVNNSIECPDMISWDIITNSLPIYIFIISALGILLNVFVILVFCLHKKPCTVAEIYLSNLAAADLLLVSCLPFWAVNIYNNFNWPFGLFMCKVVNLGIKMNYYCSIYSLVLVGIDRYIALVHAMSHGRMRRPKYAKLGCLLVWIFSLVLGSPLLIFRKLEYIAQYNVTACYLEYPNEKLALFSDVMLAIVSFLIPISVITYCTLKIILALKNKSMDRFHTERTEKKATILILAVLGAFFICWVPFHLISILDVLHRAGVIQDCYASNVIEFCHQIVSYLAFFNSILNPVLYVLVGKNFRKKMWEVFHQWAILRPVTSDSTRSHLSSTLKTTA</sequence>
<dbReference type="Pfam" id="PF00001">
    <property type="entry name" value="7tm_1"/>
    <property type="match status" value="1"/>
</dbReference>
<dbReference type="GO" id="GO:0060326">
    <property type="term" value="P:cell chemotaxis"/>
    <property type="evidence" value="ECO:0007669"/>
    <property type="project" value="TreeGrafter"/>
</dbReference>
<dbReference type="GO" id="GO:0009897">
    <property type="term" value="C:external side of plasma membrane"/>
    <property type="evidence" value="ECO:0007669"/>
    <property type="project" value="TreeGrafter"/>
</dbReference>
<keyword evidence="14" id="KW-0449">Lipoprotein</keyword>